<comment type="caution">
    <text evidence="1">The sequence shown here is derived from an EMBL/GenBank/DDBJ whole genome shotgun (WGS) entry which is preliminary data.</text>
</comment>
<evidence type="ECO:0000313" key="1">
    <source>
        <dbReference type="EMBL" id="KAH9424563.1"/>
    </source>
</evidence>
<reference evidence="1 2" key="2">
    <citation type="journal article" date="2022" name="Mol. Biol. Evol.">
        <title>Comparative Genomics Reveals Insights into the Divergent Evolution of Astigmatic Mites and Household Pest Adaptations.</title>
        <authorList>
            <person name="Xiong Q."/>
            <person name="Wan A.T."/>
            <person name="Liu X."/>
            <person name="Fung C.S."/>
            <person name="Xiao X."/>
            <person name="Malainual N."/>
            <person name="Hou J."/>
            <person name="Wang L."/>
            <person name="Wang M."/>
            <person name="Yang K.Y."/>
            <person name="Cui Y."/>
            <person name="Leung E.L."/>
            <person name="Nong W."/>
            <person name="Shin S.K."/>
            <person name="Au S.W."/>
            <person name="Jeong K.Y."/>
            <person name="Chew F.T."/>
            <person name="Hui J.H."/>
            <person name="Leung T.F."/>
            <person name="Tungtrongchitr A."/>
            <person name="Zhong N."/>
            <person name="Liu Z."/>
            <person name="Tsui S.K."/>
        </authorList>
    </citation>
    <scope>NUCLEOTIDE SEQUENCE [LARGE SCALE GENOMIC DNA]</scope>
    <source>
        <strain evidence="1">Derp</strain>
    </source>
</reference>
<name>A0ABQ8JQ79_DERPT</name>
<dbReference type="EMBL" id="NJHN03000029">
    <property type="protein sequence ID" value="KAH9424563.1"/>
    <property type="molecule type" value="Genomic_DNA"/>
</dbReference>
<protein>
    <submittedName>
        <fullName evidence="1">Uncharacterized protein</fullName>
    </submittedName>
</protein>
<organism evidence="1 2">
    <name type="scientific">Dermatophagoides pteronyssinus</name>
    <name type="common">European house dust mite</name>
    <dbReference type="NCBI Taxonomy" id="6956"/>
    <lineage>
        <taxon>Eukaryota</taxon>
        <taxon>Metazoa</taxon>
        <taxon>Ecdysozoa</taxon>
        <taxon>Arthropoda</taxon>
        <taxon>Chelicerata</taxon>
        <taxon>Arachnida</taxon>
        <taxon>Acari</taxon>
        <taxon>Acariformes</taxon>
        <taxon>Sarcoptiformes</taxon>
        <taxon>Astigmata</taxon>
        <taxon>Psoroptidia</taxon>
        <taxon>Analgoidea</taxon>
        <taxon>Pyroglyphidae</taxon>
        <taxon>Dermatophagoidinae</taxon>
        <taxon>Dermatophagoides</taxon>
    </lineage>
</organism>
<proteinExistence type="predicted"/>
<accession>A0ABQ8JQ79</accession>
<gene>
    <name evidence="1" type="ORF">DERP_004748</name>
</gene>
<evidence type="ECO:0000313" key="2">
    <source>
        <dbReference type="Proteomes" id="UP000887458"/>
    </source>
</evidence>
<keyword evidence="2" id="KW-1185">Reference proteome</keyword>
<reference evidence="1 2" key="1">
    <citation type="journal article" date="2018" name="J. Allergy Clin. Immunol.">
        <title>High-quality assembly of Dermatophagoides pteronyssinus genome and transcriptome reveals a wide range of novel allergens.</title>
        <authorList>
            <person name="Liu X.Y."/>
            <person name="Yang K.Y."/>
            <person name="Wang M.Q."/>
            <person name="Kwok J.S."/>
            <person name="Zeng X."/>
            <person name="Yang Z."/>
            <person name="Xiao X.J."/>
            <person name="Lau C.P."/>
            <person name="Li Y."/>
            <person name="Huang Z.M."/>
            <person name="Ba J.G."/>
            <person name="Yim A.K."/>
            <person name="Ouyang C.Y."/>
            <person name="Ngai S.M."/>
            <person name="Chan T.F."/>
            <person name="Leung E.L."/>
            <person name="Liu L."/>
            <person name="Liu Z.G."/>
            <person name="Tsui S.K."/>
        </authorList>
    </citation>
    <scope>NUCLEOTIDE SEQUENCE [LARGE SCALE GENOMIC DNA]</scope>
    <source>
        <strain evidence="1">Derp</strain>
    </source>
</reference>
<dbReference type="Proteomes" id="UP000887458">
    <property type="component" value="Unassembled WGS sequence"/>
</dbReference>
<sequence length="60" mass="6988">MYSMLFYNNPDHNELTLLETNKGIAFNSDLRQIYSPVIHMIVIQIMFKSHQENVVGTCPM</sequence>